<dbReference type="RefSeq" id="WP_039606881.1">
    <property type="nucleotide sequence ID" value="NZ_JTAK01000005.1"/>
</dbReference>
<gene>
    <name evidence="5" type="ORF">PT85_13185</name>
</gene>
<evidence type="ECO:0000256" key="1">
    <source>
        <dbReference type="ARBA" id="ARBA00008361"/>
    </source>
</evidence>
<sequence length="254" mass="28173">MPVKDHPDVSRNWFDQGGQAYARFRPEYPPELAAFLASIAPDSELAVDVGCGNGQLTHQLAEHFSRVIGMDPSADQLVHAAARGNLSYLCAPAESLPLPDRCASLITAAQAAHWFDLPAFYAEVRRVATPGAAVALVSYGVLRLDGDLGARFETFYWQEIGPYWPAERKLVDSGYATLDFPFEPIALPALQIRLDWNLEQFLGYLSTWSAVRRAREAGKEDVLQRFASDLAQLWGNAGRKREICWPINGRIGRV</sequence>
<evidence type="ECO:0000259" key="4">
    <source>
        <dbReference type="Pfam" id="PF08241"/>
    </source>
</evidence>
<comment type="caution">
    <text evidence="5">The sequence shown here is derived from an EMBL/GenBank/DDBJ whole genome shotgun (WGS) entry which is preliminary data.</text>
</comment>
<comment type="similarity">
    <text evidence="1">Belongs to the methyltransferase superfamily.</text>
</comment>
<feature type="domain" description="Methyltransferase type 11" evidence="4">
    <location>
        <begin position="47"/>
        <end position="135"/>
    </location>
</feature>
<dbReference type="SUPFAM" id="SSF53335">
    <property type="entry name" value="S-adenosyl-L-methionine-dependent methyltransferases"/>
    <property type="match status" value="1"/>
</dbReference>
<dbReference type="InterPro" id="IPR051052">
    <property type="entry name" value="Diverse_substrate_MTase"/>
</dbReference>
<dbReference type="Gene3D" id="3.40.50.150">
    <property type="entry name" value="Vaccinia Virus protein VP39"/>
    <property type="match status" value="1"/>
</dbReference>
<dbReference type="InterPro" id="IPR029063">
    <property type="entry name" value="SAM-dependent_MTases_sf"/>
</dbReference>
<accession>A0A0B3BT26</accession>
<dbReference type="AlphaFoldDB" id="A0A0B3BT26"/>
<evidence type="ECO:0000256" key="3">
    <source>
        <dbReference type="ARBA" id="ARBA00022679"/>
    </source>
</evidence>
<dbReference type="EMBL" id="JTAK01000005">
    <property type="protein sequence ID" value="KHO64191.1"/>
    <property type="molecule type" value="Genomic_DNA"/>
</dbReference>
<dbReference type="OrthoDB" id="9797252at2"/>
<keyword evidence="2 5" id="KW-0489">Methyltransferase</keyword>
<dbReference type="GO" id="GO:0032259">
    <property type="term" value="P:methylation"/>
    <property type="evidence" value="ECO:0007669"/>
    <property type="project" value="UniProtKB-KW"/>
</dbReference>
<evidence type="ECO:0000256" key="2">
    <source>
        <dbReference type="ARBA" id="ARBA00022603"/>
    </source>
</evidence>
<evidence type="ECO:0000313" key="6">
    <source>
        <dbReference type="Proteomes" id="UP000030980"/>
    </source>
</evidence>
<dbReference type="PANTHER" id="PTHR44942">
    <property type="entry name" value="METHYLTRANSF_11 DOMAIN-CONTAINING PROTEIN"/>
    <property type="match status" value="1"/>
</dbReference>
<evidence type="ECO:0000313" key="5">
    <source>
        <dbReference type="EMBL" id="KHO64191.1"/>
    </source>
</evidence>
<reference evidence="5 6" key="1">
    <citation type="submission" date="2014-11" db="EMBL/GenBank/DDBJ databases">
        <title>Genome sequence of Pseudomonas tuomuerensis JCM 14085.</title>
        <authorList>
            <person name="Shin S.-K."/>
            <person name="Yi H."/>
        </authorList>
    </citation>
    <scope>NUCLEOTIDE SEQUENCE [LARGE SCALE GENOMIC DNA]</scope>
    <source>
        <strain evidence="5 6">JCM 14085</strain>
    </source>
</reference>
<dbReference type="GO" id="GO:0008757">
    <property type="term" value="F:S-adenosylmethionine-dependent methyltransferase activity"/>
    <property type="evidence" value="ECO:0007669"/>
    <property type="project" value="InterPro"/>
</dbReference>
<dbReference type="InterPro" id="IPR013216">
    <property type="entry name" value="Methyltransf_11"/>
</dbReference>
<organism evidence="5 6">
    <name type="scientific">Pseudomonas flexibilis</name>
    <dbReference type="NCBI Taxonomy" id="706570"/>
    <lineage>
        <taxon>Bacteria</taxon>
        <taxon>Pseudomonadati</taxon>
        <taxon>Pseudomonadota</taxon>
        <taxon>Gammaproteobacteria</taxon>
        <taxon>Pseudomonadales</taxon>
        <taxon>Pseudomonadaceae</taxon>
        <taxon>Pseudomonas</taxon>
    </lineage>
</organism>
<dbReference type="PANTHER" id="PTHR44942:SF4">
    <property type="entry name" value="METHYLTRANSFERASE TYPE 11 DOMAIN-CONTAINING PROTEIN"/>
    <property type="match status" value="1"/>
</dbReference>
<keyword evidence="3 5" id="KW-0808">Transferase</keyword>
<dbReference type="CDD" id="cd02440">
    <property type="entry name" value="AdoMet_MTases"/>
    <property type="match status" value="1"/>
</dbReference>
<dbReference type="Pfam" id="PF08241">
    <property type="entry name" value="Methyltransf_11"/>
    <property type="match status" value="1"/>
</dbReference>
<name>A0A0B3BT26_9PSED</name>
<protein>
    <submittedName>
        <fullName evidence="5">SAM-dependent methyltransferase</fullName>
    </submittedName>
</protein>
<proteinExistence type="inferred from homology"/>
<dbReference type="Proteomes" id="UP000030980">
    <property type="component" value="Unassembled WGS sequence"/>
</dbReference>
<dbReference type="STRING" id="706570.PT85_13185"/>
<keyword evidence="6" id="KW-1185">Reference proteome</keyword>